<protein>
    <submittedName>
        <fullName evidence="1">Uncharacterized protein</fullName>
    </submittedName>
</protein>
<reference evidence="1" key="1">
    <citation type="journal article" date="2023" name="G3 (Bethesda)">
        <title>A reference genome for the long-term kleptoplast-retaining sea slug Elysia crispata morphotype clarki.</title>
        <authorList>
            <person name="Eastman K.E."/>
            <person name="Pendleton A.L."/>
            <person name="Shaikh M.A."/>
            <person name="Suttiyut T."/>
            <person name="Ogas R."/>
            <person name="Tomko P."/>
            <person name="Gavelis G."/>
            <person name="Widhalm J.R."/>
            <person name="Wisecaver J.H."/>
        </authorList>
    </citation>
    <scope>NUCLEOTIDE SEQUENCE</scope>
    <source>
        <strain evidence="1">ECLA1</strain>
    </source>
</reference>
<dbReference type="Proteomes" id="UP001283361">
    <property type="component" value="Unassembled WGS sequence"/>
</dbReference>
<sequence length="164" mass="17882">MDHDPMFEVDTRIMIQRIELPHEALSPRFFLPTDVGWGGTSEVPTAPETQQVVIVLTKIGGSPSLKCNQVEPNVNSGCNPRHLWRSSEPQITIDGHIVNTDRGHVYPGCSFVPQSGAGSCGDRIILTDGKGGRTVRSLICRHLCGIPKHPALSFLLSRGRVPPL</sequence>
<gene>
    <name evidence="1" type="ORF">RRG08_039183</name>
</gene>
<proteinExistence type="predicted"/>
<keyword evidence="2" id="KW-1185">Reference proteome</keyword>
<name>A0AAE0ZFE3_9GAST</name>
<evidence type="ECO:0000313" key="2">
    <source>
        <dbReference type="Proteomes" id="UP001283361"/>
    </source>
</evidence>
<accession>A0AAE0ZFE3</accession>
<organism evidence="1 2">
    <name type="scientific">Elysia crispata</name>
    <name type="common">lettuce slug</name>
    <dbReference type="NCBI Taxonomy" id="231223"/>
    <lineage>
        <taxon>Eukaryota</taxon>
        <taxon>Metazoa</taxon>
        <taxon>Spiralia</taxon>
        <taxon>Lophotrochozoa</taxon>
        <taxon>Mollusca</taxon>
        <taxon>Gastropoda</taxon>
        <taxon>Heterobranchia</taxon>
        <taxon>Euthyneura</taxon>
        <taxon>Panpulmonata</taxon>
        <taxon>Sacoglossa</taxon>
        <taxon>Placobranchoidea</taxon>
        <taxon>Plakobranchidae</taxon>
        <taxon>Elysia</taxon>
    </lineage>
</organism>
<dbReference type="EMBL" id="JAWDGP010004155">
    <property type="protein sequence ID" value="KAK3767367.1"/>
    <property type="molecule type" value="Genomic_DNA"/>
</dbReference>
<comment type="caution">
    <text evidence="1">The sequence shown here is derived from an EMBL/GenBank/DDBJ whole genome shotgun (WGS) entry which is preliminary data.</text>
</comment>
<dbReference type="AlphaFoldDB" id="A0AAE0ZFE3"/>
<evidence type="ECO:0000313" key="1">
    <source>
        <dbReference type="EMBL" id="KAK3767367.1"/>
    </source>
</evidence>